<dbReference type="PANTHER" id="PTHR10404:SF75">
    <property type="entry name" value="GLUTAMATE CARBOXYPEPTIDASE AMP1-RELATED"/>
    <property type="match status" value="1"/>
</dbReference>
<proteinExistence type="predicted"/>
<evidence type="ECO:0000313" key="3">
    <source>
        <dbReference type="Proteomes" id="UP001227230"/>
    </source>
</evidence>
<dbReference type="EMBL" id="CP126648">
    <property type="protein sequence ID" value="WJZ81247.1"/>
    <property type="molecule type" value="Genomic_DNA"/>
</dbReference>
<accession>A0ABY9BF55</accession>
<feature type="domain" description="Peptidase M28" evidence="1">
    <location>
        <begin position="73"/>
        <end position="260"/>
    </location>
</feature>
<gene>
    <name evidence="2" type="ORF">VitviT2T_001098</name>
</gene>
<evidence type="ECO:0000313" key="2">
    <source>
        <dbReference type="EMBL" id="WJZ81247.1"/>
    </source>
</evidence>
<dbReference type="Proteomes" id="UP001227230">
    <property type="component" value="Chromosome 1"/>
</dbReference>
<name>A0ABY9BF55_VITVI</name>
<dbReference type="Gene3D" id="3.40.630.10">
    <property type="entry name" value="Zn peptidases"/>
    <property type="match status" value="1"/>
</dbReference>
<sequence>MTGRRGFVGPELTEALYGSHPTAALCPSGETLTLNLTLAFVPAIDARPGRRGFGGSELTEALYVEKKIATIHNVFAIIRGSEEPDRYVLLGNHRDAWTYGAVDPNSGTAVLLDIARRYALMMRQGWQPQRTIVLCSWDADEFGMIGSTEWVEQNLLNLGSKVVAYLNVDCAVQGPGFFAGATPQLDNLLIEVAKKVQDPDSESMTIYDNWMITNKVINIQRLSGVDYDFAPLLQHAGVPSVDLYYGRDFPVYHTAFDSYNWMTNHGDPLFQRHVAVAGVWGLLALHLADDPILPFNYVLHRTIMELHKSPTQLGERLLDFAILRPYLQHPAISHDPATVTSKGLQSILAGFELIPRVRSLQLELKSRIEEFEKLDKFHMEQMEEEVTARNAHTSTESW</sequence>
<dbReference type="CDD" id="cd08022">
    <property type="entry name" value="M28_PSMA_like"/>
    <property type="match status" value="1"/>
</dbReference>
<dbReference type="Pfam" id="PF04389">
    <property type="entry name" value="Peptidase_M28"/>
    <property type="match status" value="1"/>
</dbReference>
<dbReference type="InterPro" id="IPR007484">
    <property type="entry name" value="Peptidase_M28"/>
</dbReference>
<protein>
    <recommendedName>
        <fullName evidence="1">Peptidase M28 domain-containing protein</fullName>
    </recommendedName>
</protein>
<dbReference type="SUPFAM" id="SSF53187">
    <property type="entry name" value="Zn-dependent exopeptidases"/>
    <property type="match status" value="1"/>
</dbReference>
<keyword evidence="3" id="KW-1185">Reference proteome</keyword>
<organism evidence="2 3">
    <name type="scientific">Vitis vinifera</name>
    <name type="common">Grape</name>
    <dbReference type="NCBI Taxonomy" id="29760"/>
    <lineage>
        <taxon>Eukaryota</taxon>
        <taxon>Viridiplantae</taxon>
        <taxon>Streptophyta</taxon>
        <taxon>Embryophyta</taxon>
        <taxon>Tracheophyta</taxon>
        <taxon>Spermatophyta</taxon>
        <taxon>Magnoliopsida</taxon>
        <taxon>eudicotyledons</taxon>
        <taxon>Gunneridae</taxon>
        <taxon>Pentapetalae</taxon>
        <taxon>rosids</taxon>
        <taxon>Vitales</taxon>
        <taxon>Vitaceae</taxon>
        <taxon>Viteae</taxon>
        <taxon>Vitis</taxon>
    </lineage>
</organism>
<dbReference type="InterPro" id="IPR039373">
    <property type="entry name" value="Peptidase_M28B"/>
</dbReference>
<reference evidence="2 3" key="1">
    <citation type="journal article" date="2023" name="Hortic Res">
        <title>The complete reference genome for grapevine (Vitis vinifera L.) genetics and breeding.</title>
        <authorList>
            <person name="Shi X."/>
            <person name="Cao S."/>
            <person name="Wang X."/>
            <person name="Huang S."/>
            <person name="Wang Y."/>
            <person name="Liu Z."/>
            <person name="Liu W."/>
            <person name="Leng X."/>
            <person name="Peng Y."/>
            <person name="Wang N."/>
            <person name="Wang Y."/>
            <person name="Ma Z."/>
            <person name="Xu X."/>
            <person name="Zhang F."/>
            <person name="Xue H."/>
            <person name="Zhong H."/>
            <person name="Wang Y."/>
            <person name="Zhang K."/>
            <person name="Velt A."/>
            <person name="Avia K."/>
            <person name="Holtgrawe D."/>
            <person name="Grimplet J."/>
            <person name="Matus J.T."/>
            <person name="Ware D."/>
            <person name="Wu X."/>
            <person name="Wang H."/>
            <person name="Liu C."/>
            <person name="Fang Y."/>
            <person name="Rustenholz C."/>
            <person name="Cheng Z."/>
            <person name="Xiao H."/>
            <person name="Zhou Y."/>
        </authorList>
    </citation>
    <scope>NUCLEOTIDE SEQUENCE [LARGE SCALE GENOMIC DNA]</scope>
    <source>
        <strain evidence="3">cv. Pinot noir / PN40024</strain>
        <tissue evidence="2">Leaf</tissue>
    </source>
</reference>
<evidence type="ECO:0000259" key="1">
    <source>
        <dbReference type="Pfam" id="PF04389"/>
    </source>
</evidence>
<dbReference type="PANTHER" id="PTHR10404">
    <property type="entry name" value="N-ACETYLATED-ALPHA-LINKED ACIDIC DIPEPTIDASE"/>
    <property type="match status" value="1"/>
</dbReference>